<sequence length="219" mass="25470">MAKTIKFSVHRNPLKNEEGKDTYQVRHESYYTAHKADLLEHIKRHTTIRPELIEMTLSVLREEIVEFLIDNKRLHIEGLGTFYLKVGFKKQCDEWGNEQKPNFTNPADITGHNVCVETIGFTPDKAFLTIMEEKDYGFENITGRGKVGHSNIYEYGEITQLINDYLEKRGKITRKEMMSTFGLTRHATAKWIDLLTESPNAFLESEKIGNTTVYYRCKK</sequence>
<evidence type="ECO:0000256" key="1">
    <source>
        <dbReference type="ARBA" id="ARBA00023125"/>
    </source>
</evidence>
<dbReference type="Proteomes" id="UP000714420">
    <property type="component" value="Unassembled WGS sequence"/>
</dbReference>
<evidence type="ECO:0000259" key="2">
    <source>
        <dbReference type="Pfam" id="PF18291"/>
    </source>
</evidence>
<accession>A0ABX2ARI7</accession>
<feature type="domain" description="HU" evidence="2">
    <location>
        <begin position="5"/>
        <end position="134"/>
    </location>
</feature>
<evidence type="ECO:0000313" key="3">
    <source>
        <dbReference type="EMBL" id="NPD92862.1"/>
    </source>
</evidence>
<comment type="caution">
    <text evidence="3">The sequence shown here is derived from an EMBL/GenBank/DDBJ whole genome shotgun (WGS) entry which is preliminary data.</text>
</comment>
<dbReference type="InterPro" id="IPR041607">
    <property type="entry name" value="HU-HIG"/>
</dbReference>
<dbReference type="RefSeq" id="WP_172276423.1">
    <property type="nucleotide sequence ID" value="NZ_CASGMU010000011.1"/>
</dbReference>
<organism evidence="3 4">
    <name type="scientific">Xylanibacter muris</name>
    <dbReference type="NCBI Taxonomy" id="2736290"/>
    <lineage>
        <taxon>Bacteria</taxon>
        <taxon>Pseudomonadati</taxon>
        <taxon>Bacteroidota</taxon>
        <taxon>Bacteroidia</taxon>
        <taxon>Bacteroidales</taxon>
        <taxon>Prevotellaceae</taxon>
        <taxon>Xylanibacter</taxon>
    </lineage>
</organism>
<evidence type="ECO:0000313" key="4">
    <source>
        <dbReference type="Proteomes" id="UP000714420"/>
    </source>
</evidence>
<dbReference type="Pfam" id="PF18291">
    <property type="entry name" value="HU-HIG"/>
    <property type="match status" value="1"/>
</dbReference>
<dbReference type="InterPro" id="IPR010992">
    <property type="entry name" value="IHF-like_DNA-bd_dom_sf"/>
</dbReference>
<protein>
    <recommendedName>
        <fullName evidence="2">HU domain-containing protein</fullName>
    </recommendedName>
</protein>
<proteinExistence type="predicted"/>
<name>A0ABX2ARI7_9BACT</name>
<gene>
    <name evidence="3" type="ORF">HPS56_11010</name>
</gene>
<dbReference type="EMBL" id="JABKKF010000011">
    <property type="protein sequence ID" value="NPD92862.1"/>
    <property type="molecule type" value="Genomic_DNA"/>
</dbReference>
<reference evidence="3 4" key="1">
    <citation type="submission" date="2020-05" db="EMBL/GenBank/DDBJ databases">
        <title>Distinct polysaccharide utilization as determinants for interspecies competition between intestinal Prevotella spp.</title>
        <authorList>
            <person name="Galvez E.J.C."/>
            <person name="Iljazovic A."/>
            <person name="Strowig T."/>
        </authorList>
    </citation>
    <scope>NUCLEOTIDE SEQUENCE [LARGE SCALE GENOMIC DNA]</scope>
    <source>
        <strain evidence="3 4">PMUR</strain>
    </source>
</reference>
<keyword evidence="4" id="KW-1185">Reference proteome</keyword>
<keyword evidence="1" id="KW-0238">DNA-binding</keyword>
<dbReference type="SUPFAM" id="SSF47729">
    <property type="entry name" value="IHF-like DNA-binding proteins"/>
    <property type="match status" value="1"/>
</dbReference>